<sequence length="275" mass="30533">MPAAKELDPTAGPAARFGVDLRKYRLAAGMNQTNLGKVAGYSKSRIGNVERGDEKPTHEMIIKCEEALGLSGELLLHWPNIHGSGSPEWFREWPPIERRAETIMTFAAMNFPGLVQTEEYARAVFEGEPNAMPEQVEESVKSRLERQKIFQRSKPLKYLAVLDEGLLNRPLGAAGVLLRQLEHLIRMVEQRLVSVQLLPYEARCAAATAGMMVLAMEDGVPIAGSVESALRGSVVHDPKEIAALVDRLDTIRRSALPEHLSIRRIKERAERGVEP</sequence>
<dbReference type="SMART" id="SM00530">
    <property type="entry name" value="HTH_XRE"/>
    <property type="match status" value="1"/>
</dbReference>
<organism evidence="2 3">
    <name type="scientific">Nonomuraea marmarensis</name>
    <dbReference type="NCBI Taxonomy" id="3351344"/>
    <lineage>
        <taxon>Bacteria</taxon>
        <taxon>Bacillati</taxon>
        <taxon>Actinomycetota</taxon>
        <taxon>Actinomycetes</taxon>
        <taxon>Streptosporangiales</taxon>
        <taxon>Streptosporangiaceae</taxon>
        <taxon>Nonomuraea</taxon>
    </lineage>
</organism>
<dbReference type="InterPro" id="IPR043917">
    <property type="entry name" value="DUF5753"/>
</dbReference>
<proteinExistence type="predicted"/>
<reference evidence="2 3" key="1">
    <citation type="submission" date="2024-10" db="EMBL/GenBank/DDBJ databases">
        <authorList>
            <person name="Topkara A.R."/>
            <person name="Saygin H."/>
        </authorList>
    </citation>
    <scope>NUCLEOTIDE SEQUENCE [LARGE SCALE GENOMIC DNA]</scope>
    <source>
        <strain evidence="2 3">M3C6</strain>
    </source>
</reference>
<accession>A0ABW7A6K8</accession>
<evidence type="ECO:0000259" key="1">
    <source>
        <dbReference type="PROSITE" id="PS50943"/>
    </source>
</evidence>
<dbReference type="SUPFAM" id="SSF47413">
    <property type="entry name" value="lambda repressor-like DNA-binding domains"/>
    <property type="match status" value="1"/>
</dbReference>
<evidence type="ECO:0000313" key="3">
    <source>
        <dbReference type="Proteomes" id="UP001603978"/>
    </source>
</evidence>
<gene>
    <name evidence="2" type="ORF">ACFLIM_06195</name>
</gene>
<dbReference type="Pfam" id="PF19054">
    <property type="entry name" value="DUF5753"/>
    <property type="match status" value="1"/>
</dbReference>
<keyword evidence="3" id="KW-1185">Reference proteome</keyword>
<dbReference type="InterPro" id="IPR010982">
    <property type="entry name" value="Lambda_DNA-bd_dom_sf"/>
</dbReference>
<name>A0ABW7A6K8_9ACTN</name>
<evidence type="ECO:0000313" key="2">
    <source>
        <dbReference type="EMBL" id="MFG1702764.1"/>
    </source>
</evidence>
<dbReference type="InterPro" id="IPR001387">
    <property type="entry name" value="Cro/C1-type_HTH"/>
</dbReference>
<dbReference type="Pfam" id="PF01381">
    <property type="entry name" value="HTH_3"/>
    <property type="match status" value="1"/>
</dbReference>
<protein>
    <submittedName>
        <fullName evidence="2">Scr1 family TA system antitoxin-like transcriptional regulator</fullName>
    </submittedName>
</protein>
<dbReference type="RefSeq" id="WP_393162822.1">
    <property type="nucleotide sequence ID" value="NZ_JBICRM010000003.1"/>
</dbReference>
<feature type="domain" description="HTH cro/C1-type" evidence="1">
    <location>
        <begin position="21"/>
        <end position="75"/>
    </location>
</feature>
<dbReference type="EMBL" id="JBICRM010000003">
    <property type="protein sequence ID" value="MFG1702764.1"/>
    <property type="molecule type" value="Genomic_DNA"/>
</dbReference>
<dbReference type="PROSITE" id="PS50943">
    <property type="entry name" value="HTH_CROC1"/>
    <property type="match status" value="1"/>
</dbReference>
<dbReference type="Proteomes" id="UP001603978">
    <property type="component" value="Unassembled WGS sequence"/>
</dbReference>
<comment type="caution">
    <text evidence="2">The sequence shown here is derived from an EMBL/GenBank/DDBJ whole genome shotgun (WGS) entry which is preliminary data.</text>
</comment>
<dbReference type="Gene3D" id="1.10.260.40">
    <property type="entry name" value="lambda repressor-like DNA-binding domains"/>
    <property type="match status" value="1"/>
</dbReference>
<dbReference type="CDD" id="cd00093">
    <property type="entry name" value="HTH_XRE"/>
    <property type="match status" value="1"/>
</dbReference>